<evidence type="ECO:0000313" key="1">
    <source>
        <dbReference type="EMBL" id="EGU56741.1"/>
    </source>
</evidence>
<evidence type="ECO:0000313" key="2">
    <source>
        <dbReference type="Proteomes" id="UP000003836"/>
    </source>
</evidence>
<dbReference type="Proteomes" id="UP000003836">
    <property type="component" value="Unassembled WGS sequence"/>
</dbReference>
<feature type="non-terminal residue" evidence="1">
    <location>
        <position position="263"/>
    </location>
</feature>
<proteinExistence type="predicted"/>
<reference evidence="1 2" key="1">
    <citation type="journal article" date="2012" name="Int. J. Syst. Evol. Microbiol.">
        <title>Vibrio caribbeanicus sp. nov., isolated from the marine sponge Scleritoderma cyanea.</title>
        <authorList>
            <person name="Hoffmann M."/>
            <person name="Monday S.R."/>
            <person name="Allard M.W."/>
            <person name="Strain E.A."/>
            <person name="Whittaker P."/>
            <person name="Naum M."/>
            <person name="McCarthy P.J."/>
            <person name="Lopez J.V."/>
            <person name="Fischer M."/>
            <person name="Brown E.W."/>
        </authorList>
    </citation>
    <scope>NUCLEOTIDE SEQUENCE [LARGE SCALE GENOMIC DNA]</scope>
    <source>
        <strain evidence="1 2">ATCC 19109</strain>
    </source>
</reference>
<dbReference type="NCBIfam" id="TIGR03660">
    <property type="entry name" value="T1SS_rpt_143"/>
    <property type="match status" value="1"/>
</dbReference>
<accession>A0ABN0DIA7</accession>
<name>A0ABN0DIA7_9VIBR</name>
<organism evidence="1 2">
    <name type="scientific">Vibrio tubiashii ATCC 19109</name>
    <dbReference type="NCBI Taxonomy" id="1051646"/>
    <lineage>
        <taxon>Bacteria</taxon>
        <taxon>Pseudomonadati</taxon>
        <taxon>Pseudomonadota</taxon>
        <taxon>Gammaproteobacteria</taxon>
        <taxon>Vibrionales</taxon>
        <taxon>Vibrionaceae</taxon>
        <taxon>Vibrio</taxon>
        <taxon>Vibrio oreintalis group</taxon>
    </lineage>
</organism>
<protein>
    <submittedName>
        <fullName evidence="1">Uncharacterized protein</fullName>
    </submittedName>
</protein>
<comment type="caution">
    <text evidence="1">The sequence shown here is derived from an EMBL/GenBank/DDBJ whole genome shotgun (WGS) entry which is preliminary data.</text>
</comment>
<gene>
    <name evidence="1" type="ORF">VITU9109_22546</name>
</gene>
<feature type="non-terminal residue" evidence="1">
    <location>
        <position position="1"/>
    </location>
</feature>
<sequence>TVTDKDGDTLTSNVELTIKDGADPVITDITQANVYEAGLTDGSKVGDTVTTATGDISFTTGSDTVVAMKVDVAEFNRTSTLESAGQKVVLEEITGPNGEFTGQYAGYITQNGVKVEVLKVTLDQSNLGKYTVTLSQEVDHGAQGMDSLAVNVPVYAVDKDNDNSASVNLKVNIGDDIQVVTDGSLSVTEPTVGQSAQSNEIDVITEAGADQGKVSTVTFDGQSINFNENQSEYLVTDGKLVVSADGKISFIPNSNVDHSGSDE</sequence>
<dbReference type="InterPro" id="IPR019959">
    <property type="entry name" value="T1SS-143_rpt-cont_dom"/>
</dbReference>
<dbReference type="EMBL" id="AFWI01000109">
    <property type="protein sequence ID" value="EGU56741.1"/>
    <property type="molecule type" value="Genomic_DNA"/>
</dbReference>
<keyword evidence="2" id="KW-1185">Reference proteome</keyword>
<dbReference type="RefSeq" id="WP_004744146.1">
    <property type="nucleotide sequence ID" value="NZ_AFWI01000109.1"/>
</dbReference>